<dbReference type="Proteomes" id="UP001198571">
    <property type="component" value="Unassembled WGS sequence"/>
</dbReference>
<protein>
    <submittedName>
        <fullName evidence="2">Uncharacterized protein</fullName>
    </submittedName>
</protein>
<sequence length="188" mass="20600">MKNNTFAALLVLLAGPVSAQEFEPIGEIRVTFQGEELVFETQATEIDGETMLSATVGTMGGSPGLPLVNTLQITGVRAVDGRTAGTLFLTRIFDEHPQDGTASIIWQDDSVSYAPNLSTPPMWEMNPDQRSNVTYEVDSYYFDGETGTIQARFTAEVCRVDRPGYDADPTDCHEISGSFETQLHKEPE</sequence>
<evidence type="ECO:0000256" key="1">
    <source>
        <dbReference type="SAM" id="SignalP"/>
    </source>
</evidence>
<feature type="signal peptide" evidence="1">
    <location>
        <begin position="1"/>
        <end position="19"/>
    </location>
</feature>
<organism evidence="2 3">
    <name type="scientific">Pseudogemmobacter faecipullorum</name>
    <dbReference type="NCBI Taxonomy" id="2755041"/>
    <lineage>
        <taxon>Bacteria</taxon>
        <taxon>Pseudomonadati</taxon>
        <taxon>Pseudomonadota</taxon>
        <taxon>Alphaproteobacteria</taxon>
        <taxon>Rhodobacterales</taxon>
        <taxon>Paracoccaceae</taxon>
        <taxon>Pseudogemmobacter</taxon>
    </lineage>
</organism>
<keyword evidence="1" id="KW-0732">Signal</keyword>
<dbReference type="EMBL" id="JACDXX010000062">
    <property type="protein sequence ID" value="MCB5412436.1"/>
    <property type="molecule type" value="Genomic_DNA"/>
</dbReference>
<comment type="caution">
    <text evidence="2">The sequence shown here is derived from an EMBL/GenBank/DDBJ whole genome shotgun (WGS) entry which is preliminary data.</text>
</comment>
<feature type="chain" id="PRO_5046504882" evidence="1">
    <location>
        <begin position="20"/>
        <end position="188"/>
    </location>
</feature>
<evidence type="ECO:0000313" key="3">
    <source>
        <dbReference type="Proteomes" id="UP001198571"/>
    </source>
</evidence>
<reference evidence="2 3" key="1">
    <citation type="submission" date="2020-07" db="EMBL/GenBank/DDBJ databases">
        <title>Pseudogemmobacter sp. nov., isolated from poultry manure in Taiwan.</title>
        <authorList>
            <person name="Lin S.-Y."/>
            <person name="Tang Y.-S."/>
            <person name="Young C.-C."/>
        </authorList>
    </citation>
    <scope>NUCLEOTIDE SEQUENCE [LARGE SCALE GENOMIC DNA]</scope>
    <source>
        <strain evidence="2 3">CC-YST710</strain>
    </source>
</reference>
<gene>
    <name evidence="2" type="ORF">H0485_20975</name>
</gene>
<dbReference type="RefSeq" id="WP_226937847.1">
    <property type="nucleotide sequence ID" value="NZ_JACDXX010000062.1"/>
</dbReference>
<accession>A0ABS8CSQ1</accession>
<keyword evidence="3" id="KW-1185">Reference proteome</keyword>
<evidence type="ECO:0000313" key="2">
    <source>
        <dbReference type="EMBL" id="MCB5412436.1"/>
    </source>
</evidence>
<name>A0ABS8CSQ1_9RHOB</name>
<proteinExistence type="predicted"/>